<feature type="compositionally biased region" description="Basic and acidic residues" evidence="1">
    <location>
        <begin position="482"/>
        <end position="500"/>
    </location>
</feature>
<dbReference type="EMBL" id="KN714734">
    <property type="protein sequence ID" value="KUI59653.1"/>
    <property type="molecule type" value="Genomic_DNA"/>
</dbReference>
<feature type="compositionally biased region" description="Polar residues" evidence="1">
    <location>
        <begin position="349"/>
        <end position="375"/>
    </location>
</feature>
<feature type="region of interest" description="Disordered" evidence="1">
    <location>
        <begin position="1"/>
        <end position="24"/>
    </location>
</feature>
<feature type="compositionally biased region" description="Polar residues" evidence="1">
    <location>
        <begin position="76"/>
        <end position="87"/>
    </location>
</feature>
<organism evidence="2 3">
    <name type="scientific">Cytospora mali</name>
    <name type="common">Apple Valsa canker fungus</name>
    <name type="synonym">Valsa mali</name>
    <dbReference type="NCBI Taxonomy" id="578113"/>
    <lineage>
        <taxon>Eukaryota</taxon>
        <taxon>Fungi</taxon>
        <taxon>Dikarya</taxon>
        <taxon>Ascomycota</taxon>
        <taxon>Pezizomycotina</taxon>
        <taxon>Sordariomycetes</taxon>
        <taxon>Sordariomycetidae</taxon>
        <taxon>Diaporthales</taxon>
        <taxon>Cytosporaceae</taxon>
        <taxon>Cytospora</taxon>
    </lineage>
</organism>
<name>A0A194V6X0_CYTMA</name>
<dbReference type="AlphaFoldDB" id="A0A194V6X0"/>
<evidence type="ECO:0000313" key="2">
    <source>
        <dbReference type="EMBL" id="KUI59653.1"/>
    </source>
</evidence>
<accession>A0A194V6X0</accession>
<feature type="compositionally biased region" description="Acidic residues" evidence="1">
    <location>
        <begin position="749"/>
        <end position="760"/>
    </location>
</feature>
<feature type="compositionally biased region" description="Polar residues" evidence="1">
    <location>
        <begin position="505"/>
        <end position="525"/>
    </location>
</feature>
<feature type="region of interest" description="Disordered" evidence="1">
    <location>
        <begin position="349"/>
        <end position="418"/>
    </location>
</feature>
<dbReference type="OrthoDB" id="5242460at2759"/>
<dbReference type="Proteomes" id="UP000078576">
    <property type="component" value="Unassembled WGS sequence"/>
</dbReference>
<feature type="region of interest" description="Disordered" evidence="1">
    <location>
        <begin position="69"/>
        <end position="112"/>
    </location>
</feature>
<feature type="compositionally biased region" description="Polar residues" evidence="1">
    <location>
        <begin position="10"/>
        <end position="22"/>
    </location>
</feature>
<keyword evidence="3" id="KW-1185">Reference proteome</keyword>
<proteinExistence type="predicted"/>
<evidence type="ECO:0000256" key="1">
    <source>
        <dbReference type="SAM" id="MobiDB-lite"/>
    </source>
</evidence>
<sequence length="760" mass="84870">MASHAAASMVPQTTTLLSSDPSSVDDIAQGPIAVNATMEPSPVEGADSNIAEQTMHTEDLVEKQRVQMPSKAESPKASTFKQNTNKEGSLGVTKEVGGFDKQSDAGANSDVDMMDQVKDVHTSPESNKDIDMLDKYAFDFDGNAYDHHIPIEFTNTTILYIGRLHPQTTSLEEHRQQAEANNEVDICPPLIPDQNEMNSDMKTWDGRKAIECVWVGMIPAWNKQNKTDSAAPQPQPPTVEDGEKKTYRKFKKSIRIVDLTPDNMEVTSYDPNALRVVAKRSNKVTKTWFLYALLTPDPVTKLCQGWRVGFDEVFYFRDFRGDKEKSYLPRKQVTQEKIRELIFLNDLSQSKQSGSIPSTPSTAKSSKQNSKQPVSKKSGDATSKVDGGKPQNAVSLDNHDMNNPVHTIDGDHGPTGDQELMTGLKANSFDKVDFNKENDPVDDDEIVNILDDEDLNQVDANNAGSPGFDAIAGTMMQNVDDAESKIDKEKKEQVGKERAKGKSISFKSVNHQGSNTAPKVINSPTKSRRADDDLDKSIAPEGDIDILTVKMINQIMKMAKKKDLAALRQGHMMLKCMEKRGVPPITSALGLYLNVPIGEDGHPDACVKKLREVMDLFPELENIDINNYTLAWMIRGLQITKQSIDIELLPYYLICFSGLFNNQFKDTPNDKVRFRRCEITEMICQARDDAEKMMDMEFASGDDHDEKENKKKTGCLKRPNYPSTEELSKIWKRNKWSSPSEDPAPKGENEDEDAESEGEE</sequence>
<protein>
    <submittedName>
        <fullName evidence="2">Uncharacterized protein</fullName>
    </submittedName>
</protein>
<feature type="region of interest" description="Disordered" evidence="1">
    <location>
        <begin position="482"/>
        <end position="535"/>
    </location>
</feature>
<reference evidence="3" key="1">
    <citation type="submission" date="2014-12" db="EMBL/GenBank/DDBJ databases">
        <title>Genome Sequence of Valsa Canker Pathogens Uncovers a Specific Adaption of Colonization on Woody Bark.</title>
        <authorList>
            <person name="Yin Z."/>
            <person name="Liu H."/>
            <person name="Gao X."/>
            <person name="Li Z."/>
            <person name="Song N."/>
            <person name="Ke X."/>
            <person name="Dai Q."/>
            <person name="Wu Y."/>
            <person name="Sun Y."/>
            <person name="Xu J.-R."/>
            <person name="Kang Z.K."/>
            <person name="Wang L."/>
            <person name="Huang L."/>
        </authorList>
    </citation>
    <scope>NUCLEOTIDE SEQUENCE [LARGE SCALE GENOMIC DNA]</scope>
    <source>
        <strain evidence="3">SXYL134</strain>
    </source>
</reference>
<feature type="compositionally biased region" description="Basic and acidic residues" evidence="1">
    <location>
        <begin position="699"/>
        <end position="711"/>
    </location>
</feature>
<gene>
    <name evidence="2" type="ORF">VP1G_06924</name>
</gene>
<feature type="region of interest" description="Disordered" evidence="1">
    <location>
        <begin position="699"/>
        <end position="760"/>
    </location>
</feature>
<feature type="region of interest" description="Disordered" evidence="1">
    <location>
        <begin position="224"/>
        <end position="244"/>
    </location>
</feature>
<evidence type="ECO:0000313" key="3">
    <source>
        <dbReference type="Proteomes" id="UP000078576"/>
    </source>
</evidence>